<organism evidence="2 3">
    <name type="scientific">Rhizophagus clarus</name>
    <dbReference type="NCBI Taxonomy" id="94130"/>
    <lineage>
        <taxon>Eukaryota</taxon>
        <taxon>Fungi</taxon>
        <taxon>Fungi incertae sedis</taxon>
        <taxon>Mucoromycota</taxon>
        <taxon>Glomeromycotina</taxon>
        <taxon>Glomeromycetes</taxon>
        <taxon>Glomerales</taxon>
        <taxon>Glomeraceae</taxon>
        <taxon>Rhizophagus</taxon>
    </lineage>
</organism>
<comment type="caution">
    <text evidence="2">The sequence shown here is derived from an EMBL/GenBank/DDBJ whole genome shotgun (WGS) entry which is preliminary data.</text>
</comment>
<dbReference type="GO" id="GO:0005524">
    <property type="term" value="F:ATP binding"/>
    <property type="evidence" value="ECO:0007669"/>
    <property type="project" value="InterPro"/>
</dbReference>
<dbReference type="Proteomes" id="UP000247702">
    <property type="component" value="Unassembled WGS sequence"/>
</dbReference>
<dbReference type="PROSITE" id="PS50011">
    <property type="entry name" value="PROTEIN_KINASE_DOM"/>
    <property type="match status" value="1"/>
</dbReference>
<dbReference type="PANTHER" id="PTHR45756">
    <property type="entry name" value="PALMITOYLTRANSFERASE"/>
    <property type="match status" value="1"/>
</dbReference>
<proteinExistence type="predicted"/>
<evidence type="ECO:0000259" key="1">
    <source>
        <dbReference type="PROSITE" id="PS50011"/>
    </source>
</evidence>
<name>A0A2Z6QIJ9_9GLOM</name>
<protein>
    <recommendedName>
        <fullName evidence="1">Protein kinase domain-containing protein</fullName>
    </recommendedName>
</protein>
<dbReference type="Pfam" id="PF00069">
    <property type="entry name" value="Pkinase"/>
    <property type="match status" value="1"/>
</dbReference>
<dbReference type="EMBL" id="BEXD01000136">
    <property type="protein sequence ID" value="GBB84614.1"/>
    <property type="molecule type" value="Genomic_DNA"/>
</dbReference>
<dbReference type="AlphaFoldDB" id="A0A2Z6QIJ9"/>
<dbReference type="Gene3D" id="1.10.510.10">
    <property type="entry name" value="Transferase(Phosphotransferase) domain 1"/>
    <property type="match status" value="2"/>
</dbReference>
<evidence type="ECO:0000313" key="2">
    <source>
        <dbReference type="EMBL" id="GBB84614.1"/>
    </source>
</evidence>
<dbReference type="PANTHER" id="PTHR45756:SF1">
    <property type="entry name" value="PROTEIN KINASE DOMAIN CONTAINING PROTEIN"/>
    <property type="match status" value="1"/>
</dbReference>
<dbReference type="InterPro" id="IPR011009">
    <property type="entry name" value="Kinase-like_dom_sf"/>
</dbReference>
<evidence type="ECO:0000313" key="3">
    <source>
        <dbReference type="Proteomes" id="UP000247702"/>
    </source>
</evidence>
<dbReference type="SUPFAM" id="SSF56112">
    <property type="entry name" value="Protein kinase-like (PK-like)"/>
    <property type="match status" value="1"/>
</dbReference>
<gene>
    <name evidence="2" type="ORF">RclHR1_01120002</name>
</gene>
<accession>A0A2Z6QIJ9</accession>
<dbReference type="InterPro" id="IPR053215">
    <property type="entry name" value="TKL_Ser/Thr_kinase"/>
</dbReference>
<dbReference type="SMART" id="SM00220">
    <property type="entry name" value="S_TKc"/>
    <property type="match status" value="1"/>
</dbReference>
<reference evidence="2 3" key="1">
    <citation type="submission" date="2017-11" db="EMBL/GenBank/DDBJ databases">
        <title>The genome of Rhizophagus clarus HR1 reveals common genetic basis of auxotrophy among arbuscular mycorrhizal fungi.</title>
        <authorList>
            <person name="Kobayashi Y."/>
        </authorList>
    </citation>
    <scope>NUCLEOTIDE SEQUENCE [LARGE SCALE GENOMIC DNA]</scope>
    <source>
        <strain evidence="2 3">HR1</strain>
    </source>
</reference>
<keyword evidence="3" id="KW-1185">Reference proteome</keyword>
<sequence length="228" mass="26769">MSYAKKGNLRKCLPDIIKFKWQDRLQLLKNIILGLEIIYKSDLTHGNGNILISVNYEIFIIDLGLCRPINDLQNSDEIDNEIYGVLPYMAPEILRREPYTQASDIYSERPGIDKNTPQCYIDLMTKCWDPDPFNRPTIREIESKISEWIKCINEYYRTNRDGDYKLNVPNIDHKLRNDMSEFIKVNDDSVQEQTNISIVQSHPQAYYTSRKLTGILFKDDSDDLKYMI</sequence>
<dbReference type="InterPro" id="IPR000719">
    <property type="entry name" value="Prot_kinase_dom"/>
</dbReference>
<dbReference type="GO" id="GO:0004672">
    <property type="term" value="F:protein kinase activity"/>
    <property type="evidence" value="ECO:0007669"/>
    <property type="project" value="InterPro"/>
</dbReference>
<feature type="domain" description="Protein kinase" evidence="1">
    <location>
        <begin position="1"/>
        <end position="228"/>
    </location>
</feature>